<reference evidence="1 2" key="1">
    <citation type="submission" date="2024-02" db="EMBL/GenBank/DDBJ databases">
        <title>A draft genome for the cacao thread blight pathogen Marasmius crinis-equi.</title>
        <authorList>
            <person name="Cohen S.P."/>
            <person name="Baruah I.K."/>
            <person name="Amoako-Attah I."/>
            <person name="Bukari Y."/>
            <person name="Meinhardt L.W."/>
            <person name="Bailey B.A."/>
        </authorList>
    </citation>
    <scope>NUCLEOTIDE SEQUENCE [LARGE SCALE GENOMIC DNA]</scope>
    <source>
        <strain evidence="1 2">GH-76</strain>
    </source>
</reference>
<proteinExistence type="predicted"/>
<protein>
    <submittedName>
        <fullName evidence="1">Uncharacterized protein</fullName>
    </submittedName>
</protein>
<dbReference type="EMBL" id="JBAHYK010001836">
    <property type="protein sequence ID" value="KAL0566618.1"/>
    <property type="molecule type" value="Genomic_DNA"/>
</dbReference>
<dbReference type="Proteomes" id="UP001465976">
    <property type="component" value="Unassembled WGS sequence"/>
</dbReference>
<sequence>MNDQQVESDTTELFRAQYWVALARLLQDIPGYDLTTNPISLDIKMITFSHCNRYSAVASHLEHAMDREVTERAWLEAMPKMGEGISIREMSGGYREDRLQDGQLTWKKTVCLGDQENLKENPA</sequence>
<accession>A0ABR3EUQ0</accession>
<evidence type="ECO:0000313" key="2">
    <source>
        <dbReference type="Proteomes" id="UP001465976"/>
    </source>
</evidence>
<keyword evidence="2" id="KW-1185">Reference proteome</keyword>
<name>A0ABR3EUQ0_9AGAR</name>
<evidence type="ECO:0000313" key="1">
    <source>
        <dbReference type="EMBL" id="KAL0566618.1"/>
    </source>
</evidence>
<gene>
    <name evidence="1" type="ORF">V5O48_015394</name>
</gene>
<organism evidence="1 2">
    <name type="scientific">Marasmius crinis-equi</name>
    <dbReference type="NCBI Taxonomy" id="585013"/>
    <lineage>
        <taxon>Eukaryota</taxon>
        <taxon>Fungi</taxon>
        <taxon>Dikarya</taxon>
        <taxon>Basidiomycota</taxon>
        <taxon>Agaricomycotina</taxon>
        <taxon>Agaricomycetes</taxon>
        <taxon>Agaricomycetidae</taxon>
        <taxon>Agaricales</taxon>
        <taxon>Marasmiineae</taxon>
        <taxon>Marasmiaceae</taxon>
        <taxon>Marasmius</taxon>
    </lineage>
</organism>
<comment type="caution">
    <text evidence="1">The sequence shown here is derived from an EMBL/GenBank/DDBJ whole genome shotgun (WGS) entry which is preliminary data.</text>
</comment>